<evidence type="ECO:0000256" key="4">
    <source>
        <dbReference type="ARBA" id="ARBA00023136"/>
    </source>
</evidence>
<dbReference type="EMBL" id="CP003837">
    <property type="protein sequence ID" value="AGH44723.1"/>
    <property type="molecule type" value="Genomic_DNA"/>
</dbReference>
<reference evidence="5 6" key="1">
    <citation type="journal article" date="2013" name="Genome Announc.">
        <title>Complete Genome Sequence of Glaciecola psychrophila Strain 170T.</title>
        <authorList>
            <person name="Yin J."/>
            <person name="Chen J."/>
            <person name="Liu G."/>
            <person name="Yu Y."/>
            <person name="Song L."/>
            <person name="Wang X."/>
            <person name="Qu X."/>
        </authorList>
    </citation>
    <scope>NUCLEOTIDE SEQUENCE [LARGE SCALE GENOMIC DNA]</scope>
    <source>
        <strain evidence="5 6">170</strain>
    </source>
</reference>
<evidence type="ECO:0000313" key="5">
    <source>
        <dbReference type="EMBL" id="AGH44723.1"/>
    </source>
</evidence>
<proteinExistence type="predicted"/>
<keyword evidence="4" id="KW-0472">Membrane</keyword>
<dbReference type="PATRIC" id="fig|1129794.4.peg.2595"/>
<evidence type="ECO:0000256" key="2">
    <source>
        <dbReference type="ARBA" id="ARBA00022692"/>
    </source>
</evidence>
<dbReference type="InterPro" id="IPR027469">
    <property type="entry name" value="Cation_efflux_TMD_sf"/>
</dbReference>
<dbReference type="KEGG" id="gps:C427_2614"/>
<dbReference type="AlphaFoldDB" id="M4RQ18"/>
<protein>
    <submittedName>
        <fullName evidence="5">Cation diffusion facilitator family transporter</fullName>
    </submittedName>
</protein>
<keyword evidence="3" id="KW-1133">Transmembrane helix</keyword>
<evidence type="ECO:0000256" key="3">
    <source>
        <dbReference type="ARBA" id="ARBA00022989"/>
    </source>
</evidence>
<dbReference type="eggNOG" id="COG0053">
    <property type="taxonomic scope" value="Bacteria"/>
</dbReference>
<evidence type="ECO:0000313" key="6">
    <source>
        <dbReference type="Proteomes" id="UP000011864"/>
    </source>
</evidence>
<organism evidence="5 6">
    <name type="scientific">Paraglaciecola psychrophila 170</name>
    <dbReference type="NCBI Taxonomy" id="1129794"/>
    <lineage>
        <taxon>Bacteria</taxon>
        <taxon>Pseudomonadati</taxon>
        <taxon>Pseudomonadota</taxon>
        <taxon>Gammaproteobacteria</taxon>
        <taxon>Alteromonadales</taxon>
        <taxon>Alteromonadaceae</taxon>
        <taxon>Paraglaciecola</taxon>
    </lineage>
</organism>
<dbReference type="HOGENOM" id="CLU_3186888_0_0_6"/>
<evidence type="ECO:0000256" key="1">
    <source>
        <dbReference type="ARBA" id="ARBA00004141"/>
    </source>
</evidence>
<accession>M4RQ18</accession>
<name>M4RQ18_9ALTE</name>
<dbReference type="SUPFAM" id="SSF161111">
    <property type="entry name" value="Cation efflux protein transmembrane domain-like"/>
    <property type="match status" value="1"/>
</dbReference>
<keyword evidence="6" id="KW-1185">Reference proteome</keyword>
<sequence>MHADATQTVSDVLTSVVVIIGWQLASRGYYWFDTVFALIVSSIIFI</sequence>
<comment type="subcellular location">
    <subcellularLocation>
        <location evidence="1">Membrane</location>
        <topology evidence="1">Multi-pass membrane protein</topology>
    </subcellularLocation>
</comment>
<dbReference type="Proteomes" id="UP000011864">
    <property type="component" value="Chromosome"/>
</dbReference>
<gene>
    <name evidence="5" type="ORF">C427_2614</name>
</gene>
<dbReference type="GO" id="GO:0016020">
    <property type="term" value="C:membrane"/>
    <property type="evidence" value="ECO:0007669"/>
    <property type="project" value="UniProtKB-SubCell"/>
</dbReference>
<keyword evidence="2" id="KW-0812">Transmembrane</keyword>
<dbReference type="Gene3D" id="1.20.1510.10">
    <property type="entry name" value="Cation efflux protein transmembrane domain"/>
    <property type="match status" value="1"/>
</dbReference>
<dbReference type="STRING" id="1129794.C427_2614"/>